<accession>A0ABT3PNJ0</accession>
<dbReference type="InterPro" id="IPR029058">
    <property type="entry name" value="AB_hydrolase_fold"/>
</dbReference>
<name>A0ABT3PNJ0_9BACT</name>
<protein>
    <recommendedName>
        <fullName evidence="1">Phospholipase/carboxylesterase/thioesterase domain-containing protein</fullName>
    </recommendedName>
</protein>
<organism evidence="2 3">
    <name type="scientific">Fodinibius salsisoli</name>
    <dbReference type="NCBI Taxonomy" id="2820877"/>
    <lineage>
        <taxon>Bacteria</taxon>
        <taxon>Pseudomonadati</taxon>
        <taxon>Balneolota</taxon>
        <taxon>Balneolia</taxon>
        <taxon>Balneolales</taxon>
        <taxon>Balneolaceae</taxon>
        <taxon>Fodinibius</taxon>
    </lineage>
</organism>
<gene>
    <name evidence="2" type="ORF">J6I44_11160</name>
</gene>
<dbReference type="EMBL" id="JAGGJA010000006">
    <property type="protein sequence ID" value="MCW9707419.1"/>
    <property type="molecule type" value="Genomic_DNA"/>
</dbReference>
<evidence type="ECO:0000313" key="2">
    <source>
        <dbReference type="EMBL" id="MCW9707419.1"/>
    </source>
</evidence>
<keyword evidence="3" id="KW-1185">Reference proteome</keyword>
<reference evidence="2 3" key="1">
    <citation type="submission" date="2021-03" db="EMBL/GenBank/DDBJ databases">
        <title>Aliifodinibius sp. nov., a new bacterium isolated from saline soil.</title>
        <authorList>
            <person name="Galisteo C."/>
            <person name="De La Haba R."/>
            <person name="Sanchez-Porro C."/>
            <person name="Ventosa A."/>
        </authorList>
    </citation>
    <scope>NUCLEOTIDE SEQUENCE [LARGE SCALE GENOMIC DNA]</scope>
    <source>
        <strain evidence="2 3">1BSP15-2V2</strain>
    </source>
</reference>
<comment type="caution">
    <text evidence="2">The sequence shown here is derived from an EMBL/GenBank/DDBJ whole genome shotgun (WGS) entry which is preliminary data.</text>
</comment>
<evidence type="ECO:0000313" key="3">
    <source>
        <dbReference type="Proteomes" id="UP001207918"/>
    </source>
</evidence>
<dbReference type="InterPro" id="IPR003140">
    <property type="entry name" value="PLipase/COase/thioEstase"/>
</dbReference>
<dbReference type="SUPFAM" id="SSF53474">
    <property type="entry name" value="alpha/beta-Hydrolases"/>
    <property type="match status" value="1"/>
</dbReference>
<feature type="domain" description="Phospholipase/carboxylesterase/thioesterase" evidence="1">
    <location>
        <begin position="24"/>
        <end position="222"/>
    </location>
</feature>
<evidence type="ECO:0000259" key="1">
    <source>
        <dbReference type="Pfam" id="PF02230"/>
    </source>
</evidence>
<proteinExistence type="predicted"/>
<dbReference type="RefSeq" id="WP_265766200.1">
    <property type="nucleotide sequence ID" value="NZ_JAGGJA010000006.1"/>
</dbReference>
<dbReference type="Proteomes" id="UP001207918">
    <property type="component" value="Unassembled WGS sequence"/>
</dbReference>
<dbReference type="Gene3D" id="3.40.50.1820">
    <property type="entry name" value="alpha/beta hydrolase"/>
    <property type="match status" value="1"/>
</dbReference>
<sequence>MGELLFSGKASFSIDVPYKLLEVGNDGHKPLMVYLHGFSQNISIFQKQVSSLLSLEAYHLFVQAPYPVYDRSREKKVDDWGRAWYLYDGNQSQFVHSLERSSVFLQHILDTVLQQVTPSRTAVVGYSMGGYLAGYFGLSRYQYLEDLVVIGSRIKTEVFEDPEGAYDHLNVLALHGSKDRSVKSAPQKKSCGMLSKWGANVTFRELEAAHRLSDSYLTEAKDWFIGLGYQ</sequence>
<dbReference type="Pfam" id="PF02230">
    <property type="entry name" value="Abhydrolase_2"/>
    <property type="match status" value="1"/>
</dbReference>